<dbReference type="InterPro" id="IPR007488">
    <property type="entry name" value="DUF535"/>
</dbReference>
<reference evidence="1 2" key="1">
    <citation type="submission" date="2022-08" db="EMBL/GenBank/DDBJ databases">
        <title>Reclassification of Massilia species as members of the genera Telluria, Duganella, Pseudoduganella, Mokoshia gen. nov. and Zemynaea gen. nov. using orthogonal and non-orthogonal genome-based approaches.</title>
        <authorList>
            <person name="Bowman J.P."/>
        </authorList>
    </citation>
    <scope>NUCLEOTIDE SEQUENCE [LARGE SCALE GENOMIC DNA]</scope>
    <source>
        <strain evidence="1 2">JCM 31316</strain>
    </source>
</reference>
<sequence>MKLYREEHGWTERLIASAAPSVTLRSAVPPHLAGFKSVRELAKIRVRAVLHPRQTPRWLHLLNAHPAFSEYVRNCPRFLYKVYRPYISHALDANERLEAIRAHYDFMFRRGLRETLARASVGPVVLAEAAGKSGVPYQIQLRTVNMFDREGELVLQLTQDDKALYTVAFTVAPRDGRLAVSVGCIQGGKTEDAREAIRTATRELHGIRPKQLMATLVRQLGHEYGCERMVLVSNRNRVIYKAIRNGRVLADYDQLWTELGAQLRPDGDWELACAPVAAPDLDGIPSKKRSEARKRHELVSRLAADVCQALR</sequence>
<organism evidence="1 2">
    <name type="scientific">Massilia pinisoli</name>
    <dbReference type="NCBI Taxonomy" id="1772194"/>
    <lineage>
        <taxon>Bacteria</taxon>
        <taxon>Pseudomonadati</taxon>
        <taxon>Pseudomonadota</taxon>
        <taxon>Betaproteobacteria</taxon>
        <taxon>Burkholderiales</taxon>
        <taxon>Oxalobacteraceae</taxon>
        <taxon>Telluria group</taxon>
        <taxon>Massilia</taxon>
    </lineage>
</organism>
<dbReference type="Proteomes" id="UP001204151">
    <property type="component" value="Unassembled WGS sequence"/>
</dbReference>
<dbReference type="PANTHER" id="PTHR38785">
    <property type="entry name" value="HOMOLOG OF VIRK"/>
    <property type="match status" value="1"/>
</dbReference>
<evidence type="ECO:0000313" key="1">
    <source>
        <dbReference type="EMBL" id="MCS0582085.1"/>
    </source>
</evidence>
<dbReference type="PANTHER" id="PTHR38785:SF1">
    <property type="entry name" value="HOMOLOG OF VIRK"/>
    <property type="match status" value="1"/>
</dbReference>
<protein>
    <submittedName>
        <fullName evidence="1">VirK/YbjX family protein</fullName>
    </submittedName>
</protein>
<gene>
    <name evidence="1" type="ORF">NX784_10825</name>
</gene>
<evidence type="ECO:0000313" key="2">
    <source>
        <dbReference type="Proteomes" id="UP001204151"/>
    </source>
</evidence>
<dbReference type="Pfam" id="PF04393">
    <property type="entry name" value="DUF535"/>
    <property type="match status" value="1"/>
</dbReference>
<dbReference type="EMBL" id="JANUGW010000006">
    <property type="protein sequence ID" value="MCS0582085.1"/>
    <property type="molecule type" value="Genomic_DNA"/>
</dbReference>
<name>A0ABT1ZQ94_9BURK</name>
<dbReference type="RefSeq" id="WP_258816656.1">
    <property type="nucleotide sequence ID" value="NZ_JANUGW010000006.1"/>
</dbReference>
<proteinExistence type="predicted"/>
<comment type="caution">
    <text evidence="1">The sequence shown here is derived from an EMBL/GenBank/DDBJ whole genome shotgun (WGS) entry which is preliminary data.</text>
</comment>
<keyword evidence="2" id="KW-1185">Reference proteome</keyword>
<accession>A0ABT1ZQ94</accession>